<protein>
    <submittedName>
        <fullName evidence="1">Uncharacterized protein</fullName>
    </submittedName>
</protein>
<accession>A0A2I0JCY5</accession>
<organism evidence="1 2">
    <name type="scientific">Punica granatum</name>
    <name type="common">Pomegranate</name>
    <dbReference type="NCBI Taxonomy" id="22663"/>
    <lineage>
        <taxon>Eukaryota</taxon>
        <taxon>Viridiplantae</taxon>
        <taxon>Streptophyta</taxon>
        <taxon>Embryophyta</taxon>
        <taxon>Tracheophyta</taxon>
        <taxon>Spermatophyta</taxon>
        <taxon>Magnoliopsida</taxon>
        <taxon>eudicotyledons</taxon>
        <taxon>Gunneridae</taxon>
        <taxon>Pentapetalae</taxon>
        <taxon>rosids</taxon>
        <taxon>malvids</taxon>
        <taxon>Myrtales</taxon>
        <taxon>Lythraceae</taxon>
        <taxon>Punica</taxon>
    </lineage>
</organism>
<evidence type="ECO:0000313" key="1">
    <source>
        <dbReference type="EMBL" id="PKI54109.1"/>
    </source>
</evidence>
<comment type="caution">
    <text evidence="1">The sequence shown here is derived from an EMBL/GenBank/DDBJ whole genome shotgun (WGS) entry which is preliminary data.</text>
</comment>
<evidence type="ECO:0000313" key="2">
    <source>
        <dbReference type="Proteomes" id="UP000233551"/>
    </source>
</evidence>
<sequence>MSLGSPHPFARAHPLLLTVGVLSRAQKFFRSFFLLSHKRLSASTTATKSQPTISAPPALLAIGPILRPLLPAVAPSRLPALLDITPSCGLSYRLLLRPSFQLVP</sequence>
<dbReference type="AlphaFoldDB" id="A0A2I0JCY5"/>
<dbReference type="Proteomes" id="UP000233551">
    <property type="component" value="Unassembled WGS sequence"/>
</dbReference>
<keyword evidence="2" id="KW-1185">Reference proteome</keyword>
<name>A0A2I0JCY5_PUNGR</name>
<reference evidence="1 2" key="1">
    <citation type="submission" date="2017-11" db="EMBL/GenBank/DDBJ databases">
        <title>De-novo sequencing of pomegranate (Punica granatum L.) genome.</title>
        <authorList>
            <person name="Akparov Z."/>
            <person name="Amiraslanov A."/>
            <person name="Hajiyeva S."/>
            <person name="Abbasov M."/>
            <person name="Kaur K."/>
            <person name="Hamwieh A."/>
            <person name="Solovyev V."/>
            <person name="Salamov A."/>
            <person name="Braich B."/>
            <person name="Kosarev P."/>
            <person name="Mahmoud A."/>
            <person name="Hajiyev E."/>
            <person name="Babayeva S."/>
            <person name="Izzatullayeva V."/>
            <person name="Mammadov A."/>
            <person name="Mammadov A."/>
            <person name="Sharifova S."/>
            <person name="Ojaghi J."/>
            <person name="Eynullazada K."/>
            <person name="Bayramov B."/>
            <person name="Abdulazimova A."/>
            <person name="Shahmuradov I."/>
        </authorList>
    </citation>
    <scope>NUCLEOTIDE SEQUENCE [LARGE SCALE GENOMIC DNA]</scope>
    <source>
        <strain evidence="2">cv. AG2017</strain>
        <tissue evidence="1">Leaf</tissue>
    </source>
</reference>
<proteinExistence type="predicted"/>
<dbReference type="EMBL" id="PGOL01001809">
    <property type="protein sequence ID" value="PKI54109.1"/>
    <property type="molecule type" value="Genomic_DNA"/>
</dbReference>
<gene>
    <name evidence="1" type="ORF">CRG98_025504</name>
</gene>